<evidence type="ECO:0000259" key="2">
    <source>
        <dbReference type="Pfam" id="PF19134"/>
    </source>
</evidence>
<dbReference type="EMBL" id="WUUS01000005">
    <property type="protein sequence ID" value="MXR41610.1"/>
    <property type="molecule type" value="Genomic_DNA"/>
</dbReference>
<dbReference type="Proteomes" id="UP000437065">
    <property type="component" value="Unassembled WGS sequence"/>
</dbReference>
<dbReference type="InterPro" id="IPR043855">
    <property type="entry name" value="DUF5817"/>
</dbReference>
<proteinExistence type="predicted"/>
<feature type="region of interest" description="Disordered" evidence="1">
    <location>
        <begin position="96"/>
        <end position="124"/>
    </location>
</feature>
<protein>
    <submittedName>
        <fullName evidence="4">Replication protein H</fullName>
    </submittedName>
</protein>
<dbReference type="Gene3D" id="3.90.820.10">
    <property type="entry name" value="Structural Genomics, Unknown Function 30-nov-00 1gh9 Mol_id"/>
    <property type="match status" value="1"/>
</dbReference>
<name>A0A6B0T061_9EURY</name>
<gene>
    <name evidence="4" type="ORF">GRX01_09700</name>
</gene>
<evidence type="ECO:0000259" key="3">
    <source>
        <dbReference type="Pfam" id="PF22798"/>
    </source>
</evidence>
<organism evidence="4 5">
    <name type="scientific">Halobaculum saliterrae</name>
    <dbReference type="NCBI Taxonomy" id="2073113"/>
    <lineage>
        <taxon>Archaea</taxon>
        <taxon>Methanobacteriati</taxon>
        <taxon>Methanobacteriota</taxon>
        <taxon>Stenosarchaea group</taxon>
        <taxon>Halobacteria</taxon>
        <taxon>Halobacteriales</taxon>
        <taxon>Haloferacaceae</taxon>
        <taxon>Halobaculum</taxon>
    </lineage>
</organism>
<dbReference type="RefSeq" id="WP_159666320.1">
    <property type="nucleotide sequence ID" value="NZ_WUUS01000005.1"/>
</dbReference>
<feature type="domain" description="DUF5817" evidence="2">
    <location>
        <begin position="2"/>
        <end position="60"/>
    </location>
</feature>
<reference evidence="4 5" key="1">
    <citation type="submission" date="2019-12" db="EMBL/GenBank/DDBJ databases">
        <title>Isolation and characterization of three novel carbon monoxide-oxidizing members of Halobacteria from salione crusts and soils.</title>
        <authorList>
            <person name="Myers M.R."/>
            <person name="King G.M."/>
        </authorList>
    </citation>
    <scope>NUCLEOTIDE SEQUENCE [LARGE SCALE GENOMIC DNA]</scope>
    <source>
        <strain evidence="4 5">WSA2</strain>
    </source>
</reference>
<evidence type="ECO:0000256" key="1">
    <source>
        <dbReference type="SAM" id="MobiDB-lite"/>
    </source>
</evidence>
<keyword evidence="5" id="KW-1185">Reference proteome</keyword>
<evidence type="ECO:0000313" key="4">
    <source>
        <dbReference type="EMBL" id="MXR41610.1"/>
    </source>
</evidence>
<dbReference type="Pfam" id="PF19134">
    <property type="entry name" value="DUF5817"/>
    <property type="match status" value="1"/>
</dbReference>
<dbReference type="Pfam" id="PF22798">
    <property type="entry name" value="DUF5817_CT"/>
    <property type="match status" value="1"/>
</dbReference>
<dbReference type="AlphaFoldDB" id="A0A6B0T061"/>
<dbReference type="InterPro" id="IPR053849">
    <property type="entry name" value="DUF5817_C"/>
</dbReference>
<sequence>MYAVVGCRSCGTYWLVSDPDRQESATCPRCETRHPTDRLKRFHESDDRAAAAQARAKLLADKRGQSEAFERAGTVDELERELDGFEGAVDDREYLEGSGLDADEVASAGEDAAGGSRSRDEVVRDALREGNATEEGVVGYATDHGVPAEAARDILDRLTRRGEATESRGEYRLL</sequence>
<dbReference type="OrthoDB" id="142616at2157"/>
<comment type="caution">
    <text evidence="4">The sequence shown here is derived from an EMBL/GenBank/DDBJ whole genome shotgun (WGS) entry which is preliminary data.</text>
</comment>
<accession>A0A6B0T061</accession>
<evidence type="ECO:0000313" key="5">
    <source>
        <dbReference type="Proteomes" id="UP000437065"/>
    </source>
</evidence>
<feature type="domain" description="DUF5817" evidence="3">
    <location>
        <begin position="121"/>
        <end position="173"/>
    </location>
</feature>